<feature type="region of interest" description="Disordered" evidence="5">
    <location>
        <begin position="229"/>
        <end position="253"/>
    </location>
</feature>
<feature type="coiled-coil region" evidence="4">
    <location>
        <begin position="1428"/>
        <end position="1462"/>
    </location>
</feature>
<dbReference type="NCBIfam" id="TIGR04227">
    <property type="entry name" value="zmp_18_rpt"/>
    <property type="match status" value="8"/>
</dbReference>
<dbReference type="InterPro" id="IPR005877">
    <property type="entry name" value="YSIRK_signal_dom"/>
</dbReference>
<dbReference type="InterPro" id="IPR026471">
    <property type="entry name" value="Zmp_18_rpt"/>
</dbReference>
<dbReference type="NCBIfam" id="TIGR01168">
    <property type="entry name" value="YSIRK_signal"/>
    <property type="match status" value="1"/>
</dbReference>
<feature type="region of interest" description="Disordered" evidence="5">
    <location>
        <begin position="447"/>
        <end position="495"/>
    </location>
</feature>
<evidence type="ECO:0000256" key="6">
    <source>
        <dbReference type="SAM" id="Phobius"/>
    </source>
</evidence>
<keyword evidence="3" id="KW-0378">Hydrolase</keyword>
<sequence>MEKRITGDTLQRYSFRKLSVGLVSATIGSFFLSTAIGGNISTVEAAEVSAGKTVPVQYHYVVESELTEAEKNAVVKELPKFVEENSDAYYLVYRPKTQGLSAKSLPKTGYSSLWEATFAAAGLTLAVLVIARGRNGKRYLSSILLVTGLGSILLAPSVFAVTNIELAAYNQRLNLTVGDKLPEPLEIAGFEYVGYLKSAEQGKENAAGSHQLPTAQKDLSAVEVDQQAGKSASLSGNLSTSNKPVSSETERLTEQEKEIIAAKEREFARLSPVNEVPELEFKSQESSQTQVLPYQTEYRYSNELAEGQSQVIRAGVAGTRTVVTRNYIAGKEIVKSEVVSDQVTAEPVSEIVLVGTAAVKSVPKEAPVQEVPELTSYGTTPDTAPVNEVPELTTYGTTPDTASVQEVPELTTYGTAPDTAPVQEAPELTTYGTAPDTAPVQEAPELTTYGTVPDDSPVQKVPELKTYGTAPDTAPVQEVPDLTTYGTAPDTAPVQEVPELTTYGTAPDEAPVHQAQELELTATDETRREKIDFSVEEQYTDEIPEGSRQIVTPGVQGERAITTRIYISNGQEVDRQVLSDEEILAAVTQIIKVGTSKSSLIPADAPKVEELSEYPLTYTDETRVEKINYTIREEETDELVQGTRQIATPGVEGERTIKTRVYSSNGQEVDRQELSNEETLAPVTQVVKVGTAKPNMVPNDAPKADALPEYPLTYTDETRVEKVAFNILEQYTDELPQDARQIATPGVEGERTIKTRVYSSNGQEIDRQELSNEETLAPVMQVVKVGTAKPTMVPSEAPKADALPEYPLTYTDETRVEKINFTIREEETDELVRDARQIATPGVQGERTIKTLVYSSNGQEIDRQELSNEETLAPVTQVVKVGTAKPTMVPGDAPKADALPEYPLTYTDETRVEKINFTIREEETDELVRDARQIAILGVQGERTIKIRFYSSNGQEIDRQELSNEETLAPVTQVVKVGTAKPHMVPNEAPKAEALPEYPLTYTDETRVEKVAFNIEEQYTDELPQDARQIATPGVQGERTIKARVYSSNGQEVDRQELSNEETLAPVTQVVKVGTVKPHLVPNDAPKTDALPEYPLTYTDETRVEKINFTIREEETDELVRDARQIATPGVQGERTIKTRVYSSNGQEIDRQELSNEETLAPVTQVVKVGTAKPHMVPNDAPKAEVLPEYPLTYTDETRVEKINFTIREEETDELVRDARQIATPGVQGERTIKTRVYSSNGQEIDRQELSNEETLAPVTQVVKVGTAKPNMVPNDAPKAEALLEYPLTYTDETRVEKINFTIREEETDELVRDARQITTPGVQGERTIKTRVYSSNGQEIDRQELSNEETLAPVTQVVKVGTAKPNMVPSEAPKADALEEFDLIHLHNLLAEADQIKAQARYFNDSLSHQSSYDTALTAGQALLSQSQASQAEVNQLVEQINQAKVQLSGLEVVKTALQNEYDLNPTVKSSAKYKNADSDKQTSYTDELTKAEGVLNNQTATQVQVNQTFASLTAAKEALNGVPKVKPTVSILSLTENADDKSVTVQYRLEDQTQSFRSATAELYQGDQLVRTLPITNFAGSLKIGDLDYYTGYTLKTKLTYELDNGSFTDLETDSRNFELEYKKIAFRDIDSTEFYRKENDQFKRVVSMSSMPTDLSNYFVKVKSRESKEMLLPVHSIAESHKDGRDVYKVTVSLPELVQEGETGYKSGYDFYISKAVPSQKNVYTSFAGLVDAMKQNMAGNYVLGADLDASEVSLAPADYVYLKGNFTGSLTGSHNGKQYAIYNLAKPLFENLKSGSSISNLDLKEVNIVGTYDSAALARNAENARITDVSVQGRVEVKENASQVAGLVVIANNTQITNSSFTGTIVSNDKQGKEYNVGGLVANLKGGNSLISQSRADVTILAGARANNQRFGGLVGRLENNARISRSYVAGKIKNSTKNGQIGGVVGSNYFNGLIDNVISNVSGTNVYSISGDQGYENNRITEAYAVEGNKTLENDKFVTLTLTLNQAEEKLTSLDITTTLEDTNLNLYSVNYAQEKNAREDRLIAYANMEKLLPFYNKETIVAYGNKLPDHHKLNTEYLLDVVPMKGDQIIADINSNKTGINRLMLHFEDNTVDYLDLTYKGDFKYKAIAEYNVNGLDLLYTPEAFLSDYSRVLNQVLPELNKVVLDSPAMRTVLGVNADTSLDDLYLDTAFDQVKTKLSEELRKVLAMDKSINTEGNVVADYIAQQIKDNKEAFLLGLTYLNRWYNINYDNINVKDLSAYKFDFFGNHNASTLDTIISLGKSGMNNLKAKNNYMAYDASLSEATGKRGLFNYLEGYRQLFLPDKSNNEWLKTNTKAYIVEAKSDVPEARQLQDGAEDKSKYSVGVYDKITEDNWEHKGMLLPLLTMTEKGVYAISNMSTISMGAYDRYRLDANGRVRTDAELAEFVEDRVRKTAEYQRDHYDFWYKILSDESKDKLFRSVLVYDGFSLVDKNGQKYWAPANDKKSLAMQEFFGPAGKWYPSKGYNAYATGSVTHFDAAKLLEDYGNSVYTHEMTHNSDGGIYFEGNGRREGLGAELYARGLLQSTPSADEATITLNTLFKVDKDSKTRLHTYNFKERVQNAEDLQHYVHGMFDMIYTLDYLEGTSMLKQSDDAKLQWFRKMENYYVTDKYGKETHAGNQTRSFTAEEIKQLKTFNSLIENDVITRRENKDSGKYGRNGYLSLSLFSPIYSALSNPNGAPGDVMFRRTAYELLAAKGYHEGFIPYVSGKYSKEAFDEGKKTWDGWSGRDVGLVTDQKVLENVFKGEYDSWIAFKKAMYQERIDQLTKLKPITIEYELRNPSSTKKVTIRSYAEMQKLMDEAVAEDVRNITNATSRVDASWVNLLKKKIYNAYIRETDDFRQSIFNK</sequence>
<feature type="domain" description="G5" evidence="7">
    <location>
        <begin position="613"/>
        <end position="693"/>
    </location>
</feature>
<proteinExistence type="predicted"/>
<dbReference type="SMART" id="SM01208">
    <property type="entry name" value="G5"/>
    <property type="match status" value="10"/>
</dbReference>
<feature type="domain" description="G5" evidence="7">
    <location>
        <begin position="1093"/>
        <end position="1173"/>
    </location>
</feature>
<accession>A0A5A7ZVA4</accession>
<feature type="transmembrane region" description="Helical" evidence="6">
    <location>
        <begin position="113"/>
        <end position="131"/>
    </location>
</feature>
<dbReference type="InterPro" id="IPR009063">
    <property type="entry name" value="Ig/albumin-bd_sf"/>
</dbReference>
<feature type="transmembrane region" description="Helical" evidence="6">
    <location>
        <begin position="143"/>
        <end position="162"/>
    </location>
</feature>
<dbReference type="GO" id="GO:0008270">
    <property type="term" value="F:zinc ion binding"/>
    <property type="evidence" value="ECO:0007669"/>
    <property type="project" value="InterPro"/>
</dbReference>
<dbReference type="SUPFAM" id="SSF46997">
    <property type="entry name" value="Bacterial immunoglobulin/albumin-binding domains"/>
    <property type="match status" value="2"/>
</dbReference>
<dbReference type="Pfam" id="PF07580">
    <property type="entry name" value="Peptidase_M26_C"/>
    <property type="match status" value="1"/>
</dbReference>
<dbReference type="Pfam" id="PF07554">
    <property type="entry name" value="FIVAR"/>
    <property type="match status" value="2"/>
</dbReference>
<evidence type="ECO:0000313" key="9">
    <source>
        <dbReference type="Proteomes" id="UP000324105"/>
    </source>
</evidence>
<evidence type="ECO:0000313" key="8">
    <source>
        <dbReference type="EMBL" id="KAA0119745.1"/>
    </source>
</evidence>
<feature type="domain" description="G5" evidence="7">
    <location>
        <begin position="709"/>
        <end position="789"/>
    </location>
</feature>
<dbReference type="EMBL" id="VIBR01000001">
    <property type="protein sequence ID" value="KAA0119745.1"/>
    <property type="molecule type" value="Genomic_DNA"/>
</dbReference>
<feature type="domain" description="G5" evidence="7">
    <location>
        <begin position="805"/>
        <end position="885"/>
    </location>
</feature>
<feature type="domain" description="G5" evidence="7">
    <location>
        <begin position="901"/>
        <end position="981"/>
    </location>
</feature>
<gene>
    <name evidence="8" type="ORF">FKX92_04195</name>
</gene>
<evidence type="ECO:0000256" key="2">
    <source>
        <dbReference type="ARBA" id="ARBA00022729"/>
    </source>
</evidence>
<dbReference type="Proteomes" id="UP000324105">
    <property type="component" value="Unassembled WGS sequence"/>
</dbReference>
<dbReference type="GO" id="GO:0016020">
    <property type="term" value="C:membrane"/>
    <property type="evidence" value="ECO:0007669"/>
    <property type="project" value="InterPro"/>
</dbReference>
<dbReference type="GO" id="GO:0005576">
    <property type="term" value="C:extracellular region"/>
    <property type="evidence" value="ECO:0007669"/>
    <property type="project" value="InterPro"/>
</dbReference>
<feature type="transmembrane region" description="Helical" evidence="6">
    <location>
        <begin position="20"/>
        <end position="40"/>
    </location>
</feature>
<keyword evidence="6" id="KW-0472">Membrane</keyword>
<reference evidence="8 9" key="1">
    <citation type="submission" date="2019-06" db="EMBL/GenBank/DDBJ databases">
        <title>Genome sequence and analysis of a MDR-Streptococcus sanguis isolated from throat swab of children with scarlet fever from Hangzhou,China.</title>
        <authorList>
            <person name="Huang Y."/>
            <person name="Xie L."/>
            <person name="Liu W."/>
        </authorList>
    </citation>
    <scope>NUCLEOTIDE SEQUENCE [LARGE SCALE GENOMIC DNA]</scope>
    <source>
        <strain evidence="8 9">S28</strain>
    </source>
</reference>
<evidence type="ECO:0000256" key="3">
    <source>
        <dbReference type="ARBA" id="ARBA00022801"/>
    </source>
</evidence>
<keyword evidence="6" id="KW-0812">Transmembrane</keyword>
<dbReference type="GO" id="GO:0004222">
    <property type="term" value="F:metalloendopeptidase activity"/>
    <property type="evidence" value="ECO:0007669"/>
    <property type="project" value="InterPro"/>
</dbReference>
<evidence type="ECO:0000259" key="7">
    <source>
        <dbReference type="PROSITE" id="PS51109"/>
    </source>
</evidence>
<dbReference type="InterPro" id="IPR011098">
    <property type="entry name" value="G5_dom"/>
</dbReference>
<dbReference type="PROSITE" id="PS51109">
    <property type="entry name" value="G5"/>
    <property type="match status" value="10"/>
</dbReference>
<keyword evidence="2" id="KW-0732">Signal</keyword>
<dbReference type="Pfam" id="PF05342">
    <property type="entry name" value="Peptidase_M26_N"/>
    <property type="match status" value="1"/>
</dbReference>
<keyword evidence="1" id="KW-0645">Protease</keyword>
<feature type="domain" description="G5" evidence="7">
    <location>
        <begin position="278"/>
        <end position="358"/>
    </location>
</feature>
<dbReference type="GO" id="GO:0006508">
    <property type="term" value="P:proteolysis"/>
    <property type="evidence" value="ECO:0007669"/>
    <property type="project" value="UniProtKB-KW"/>
</dbReference>
<organism evidence="8 9">
    <name type="scientific">Streptococcus sanguinis</name>
    <dbReference type="NCBI Taxonomy" id="1305"/>
    <lineage>
        <taxon>Bacteria</taxon>
        <taxon>Bacillati</taxon>
        <taxon>Bacillota</taxon>
        <taxon>Bacilli</taxon>
        <taxon>Lactobacillales</taxon>
        <taxon>Streptococcaceae</taxon>
        <taxon>Streptococcus</taxon>
    </lineage>
</organism>
<feature type="domain" description="G5" evidence="7">
    <location>
        <begin position="517"/>
        <end position="597"/>
    </location>
</feature>
<feature type="compositionally biased region" description="Polar residues" evidence="5">
    <location>
        <begin position="229"/>
        <end position="247"/>
    </location>
</feature>
<dbReference type="Gene3D" id="1.20.120.1850">
    <property type="entry name" value="Ebh helix bundles repeating unit (S and A modules)"/>
    <property type="match status" value="2"/>
</dbReference>
<feature type="domain" description="G5" evidence="7">
    <location>
        <begin position="1189"/>
        <end position="1269"/>
    </location>
</feature>
<name>A0A5A7ZVA4_STRSA</name>
<evidence type="ECO:0000256" key="4">
    <source>
        <dbReference type="SAM" id="Coils"/>
    </source>
</evidence>
<dbReference type="Pfam" id="PF04650">
    <property type="entry name" value="YSIRK_signal"/>
    <property type="match status" value="1"/>
</dbReference>
<protein>
    <submittedName>
        <fullName evidence="8">YSIRK-type signal peptide-containing protein</fullName>
    </submittedName>
</protein>
<evidence type="ECO:0000256" key="5">
    <source>
        <dbReference type="SAM" id="MobiDB-lite"/>
    </source>
</evidence>
<keyword evidence="4" id="KW-0175">Coiled coil</keyword>
<dbReference type="Pfam" id="PF07501">
    <property type="entry name" value="G5"/>
    <property type="match status" value="10"/>
</dbReference>
<feature type="region of interest" description="Disordered" evidence="5">
    <location>
        <begin position="371"/>
        <end position="407"/>
    </location>
</feature>
<dbReference type="InterPro" id="IPR011505">
    <property type="entry name" value="Peptidase_M26_C_dom"/>
</dbReference>
<evidence type="ECO:0000256" key="1">
    <source>
        <dbReference type="ARBA" id="ARBA00022670"/>
    </source>
</evidence>
<feature type="domain" description="G5" evidence="7">
    <location>
        <begin position="997"/>
        <end position="1077"/>
    </location>
</feature>
<feature type="compositionally biased region" description="Polar residues" evidence="5">
    <location>
        <begin position="394"/>
        <end position="404"/>
    </location>
</feature>
<dbReference type="Gene3D" id="2.20.230.10">
    <property type="entry name" value="Resuscitation-promoting factor rpfb"/>
    <property type="match status" value="10"/>
</dbReference>
<comment type="caution">
    <text evidence="8">The sequence shown here is derived from an EMBL/GenBank/DDBJ whole genome shotgun (WGS) entry which is preliminary data.</text>
</comment>
<feature type="domain" description="G5" evidence="7">
    <location>
        <begin position="1285"/>
        <end position="1365"/>
    </location>
</feature>
<dbReference type="RefSeq" id="WP_149565614.1">
    <property type="nucleotide sequence ID" value="NZ_VIBR01000001.1"/>
</dbReference>
<keyword evidence="6" id="KW-1133">Transmembrane helix</keyword>
<dbReference type="InterPro" id="IPR008006">
    <property type="entry name" value="Peptidase_M26_N_dom"/>
</dbReference>
<dbReference type="Gene3D" id="2.160.20.110">
    <property type="match status" value="1"/>
</dbReference>